<dbReference type="OrthoDB" id="8638122at2"/>
<keyword evidence="2" id="KW-0238">DNA-binding</keyword>
<dbReference type="SMART" id="SM00895">
    <property type="entry name" value="FCD"/>
    <property type="match status" value="1"/>
</dbReference>
<dbReference type="Pfam" id="PF07729">
    <property type="entry name" value="FCD"/>
    <property type="match status" value="1"/>
</dbReference>
<evidence type="ECO:0000256" key="3">
    <source>
        <dbReference type="ARBA" id="ARBA00023163"/>
    </source>
</evidence>
<dbReference type="STRING" id="658057.SAMN04488032_10612"/>
<keyword evidence="1" id="KW-0805">Transcription regulation</keyword>
<dbReference type="InterPro" id="IPR011711">
    <property type="entry name" value="GntR_C"/>
</dbReference>
<dbReference type="InterPro" id="IPR036388">
    <property type="entry name" value="WH-like_DNA-bd_sf"/>
</dbReference>
<dbReference type="Pfam" id="PF00392">
    <property type="entry name" value="GntR"/>
    <property type="match status" value="1"/>
</dbReference>
<dbReference type="PANTHER" id="PTHR43537">
    <property type="entry name" value="TRANSCRIPTIONAL REGULATOR, GNTR FAMILY"/>
    <property type="match status" value="1"/>
</dbReference>
<evidence type="ECO:0000256" key="1">
    <source>
        <dbReference type="ARBA" id="ARBA00023015"/>
    </source>
</evidence>
<dbReference type="EMBL" id="FWFW01000003">
    <property type="protein sequence ID" value="SLN35114.1"/>
    <property type="molecule type" value="Genomic_DNA"/>
</dbReference>
<name>A0A1Y5S8W0_9RHOB</name>
<dbReference type="AlphaFoldDB" id="A0A1Y5S8W0"/>
<dbReference type="PANTHER" id="PTHR43537:SF20">
    <property type="entry name" value="HTH-TYPE TRANSCRIPTIONAL REPRESSOR GLAR"/>
    <property type="match status" value="1"/>
</dbReference>
<dbReference type="PROSITE" id="PS50949">
    <property type="entry name" value="HTH_GNTR"/>
    <property type="match status" value="1"/>
</dbReference>
<keyword evidence="3" id="KW-0804">Transcription</keyword>
<accession>A0A1Y5S8W0</accession>
<evidence type="ECO:0000259" key="4">
    <source>
        <dbReference type="PROSITE" id="PS50949"/>
    </source>
</evidence>
<dbReference type="SUPFAM" id="SSF46785">
    <property type="entry name" value="Winged helix' DNA-binding domain"/>
    <property type="match status" value="1"/>
</dbReference>
<dbReference type="GO" id="GO:0003700">
    <property type="term" value="F:DNA-binding transcription factor activity"/>
    <property type="evidence" value="ECO:0007669"/>
    <property type="project" value="InterPro"/>
</dbReference>
<dbReference type="InterPro" id="IPR008920">
    <property type="entry name" value="TF_FadR/GntR_C"/>
</dbReference>
<reference evidence="5 6" key="1">
    <citation type="submission" date="2017-03" db="EMBL/GenBank/DDBJ databases">
        <authorList>
            <person name="Afonso C.L."/>
            <person name="Miller P.J."/>
            <person name="Scott M.A."/>
            <person name="Spackman E."/>
            <person name="Goraichik I."/>
            <person name="Dimitrov K.M."/>
            <person name="Suarez D.L."/>
            <person name="Swayne D.E."/>
        </authorList>
    </citation>
    <scope>NUCLEOTIDE SEQUENCE [LARGE SCALE GENOMIC DNA]</scope>
    <source>
        <strain evidence="5 6">CECT 7971</strain>
    </source>
</reference>
<dbReference type="SUPFAM" id="SSF48008">
    <property type="entry name" value="GntR ligand-binding domain-like"/>
    <property type="match status" value="1"/>
</dbReference>
<dbReference type="InterPro" id="IPR036390">
    <property type="entry name" value="WH_DNA-bd_sf"/>
</dbReference>
<dbReference type="Gene3D" id="1.20.120.530">
    <property type="entry name" value="GntR ligand-binding domain-like"/>
    <property type="match status" value="1"/>
</dbReference>
<gene>
    <name evidence="5" type="primary">csiR_3</name>
    <name evidence="5" type="ORF">PAM7971_01542</name>
</gene>
<sequence length="235" mass="26346">MLDNYKAYIRRCSVTPGGKTTRASDLTARLRATILRGDLKPGQKVNLDRLRDQYGVSLSPLREAVTRLAVDGLVKTQDQRGSTIAPLTLSEINEIGRLRREVDIFALRESMAHGGSDWIEKVRSCAVEFHSISRDETIPHFEEKWSIAHTEFHQALVCGCDMPMLIAFCMNLHDLQDRYRRQLAPSSTSYLNAWRVHAKIASNVLSGNEQAACLALRSHFDTEITALAEQLALAP</sequence>
<protein>
    <submittedName>
        <fullName evidence="5">HTH-type transcriptional repressor CsiR</fullName>
    </submittedName>
</protein>
<evidence type="ECO:0000313" key="5">
    <source>
        <dbReference type="EMBL" id="SLN35114.1"/>
    </source>
</evidence>
<dbReference type="Gene3D" id="1.10.10.10">
    <property type="entry name" value="Winged helix-like DNA-binding domain superfamily/Winged helix DNA-binding domain"/>
    <property type="match status" value="1"/>
</dbReference>
<dbReference type="Proteomes" id="UP000193307">
    <property type="component" value="Unassembled WGS sequence"/>
</dbReference>
<evidence type="ECO:0000313" key="6">
    <source>
        <dbReference type="Proteomes" id="UP000193307"/>
    </source>
</evidence>
<dbReference type="SMART" id="SM00345">
    <property type="entry name" value="HTH_GNTR"/>
    <property type="match status" value="1"/>
</dbReference>
<dbReference type="GO" id="GO:0003677">
    <property type="term" value="F:DNA binding"/>
    <property type="evidence" value="ECO:0007669"/>
    <property type="project" value="UniProtKB-KW"/>
</dbReference>
<dbReference type="InterPro" id="IPR000524">
    <property type="entry name" value="Tscrpt_reg_HTH_GntR"/>
</dbReference>
<dbReference type="RefSeq" id="WP_085848405.1">
    <property type="nucleotide sequence ID" value="NZ_FNZV01000006.1"/>
</dbReference>
<organism evidence="5 6">
    <name type="scientific">Pacificibacter marinus</name>
    <dbReference type="NCBI Taxonomy" id="658057"/>
    <lineage>
        <taxon>Bacteria</taxon>
        <taxon>Pseudomonadati</taxon>
        <taxon>Pseudomonadota</taxon>
        <taxon>Alphaproteobacteria</taxon>
        <taxon>Rhodobacterales</taxon>
        <taxon>Roseobacteraceae</taxon>
        <taxon>Pacificibacter</taxon>
    </lineage>
</organism>
<feature type="domain" description="HTH gntR-type" evidence="4">
    <location>
        <begin position="20"/>
        <end position="87"/>
    </location>
</feature>
<proteinExistence type="predicted"/>
<keyword evidence="6" id="KW-1185">Reference proteome</keyword>
<evidence type="ECO:0000256" key="2">
    <source>
        <dbReference type="ARBA" id="ARBA00023125"/>
    </source>
</evidence>